<reference evidence="3" key="1">
    <citation type="submission" date="2020-05" db="EMBL/GenBank/DDBJ databases">
        <authorList>
            <person name="Chiriac C."/>
            <person name="Salcher M."/>
            <person name="Ghai R."/>
            <person name="Kavagutti S V."/>
        </authorList>
    </citation>
    <scope>NUCLEOTIDE SEQUENCE</scope>
</reference>
<evidence type="ECO:0000313" key="3">
    <source>
        <dbReference type="EMBL" id="CAB4928618.1"/>
    </source>
</evidence>
<feature type="transmembrane region" description="Helical" evidence="1">
    <location>
        <begin position="159"/>
        <end position="192"/>
    </location>
</feature>
<feature type="transmembrane region" description="Helical" evidence="1">
    <location>
        <begin position="21"/>
        <end position="39"/>
    </location>
</feature>
<protein>
    <submittedName>
        <fullName evidence="3">Unannotated protein</fullName>
    </submittedName>
</protein>
<dbReference type="Pfam" id="PF24677">
    <property type="entry name" value="DUF7657"/>
    <property type="match status" value="1"/>
</dbReference>
<feature type="transmembrane region" description="Helical" evidence="1">
    <location>
        <begin position="384"/>
        <end position="407"/>
    </location>
</feature>
<feature type="transmembrane region" description="Helical" evidence="1">
    <location>
        <begin position="354"/>
        <end position="372"/>
    </location>
</feature>
<evidence type="ECO:0000259" key="2">
    <source>
        <dbReference type="Pfam" id="PF24677"/>
    </source>
</evidence>
<dbReference type="InterPro" id="IPR056074">
    <property type="entry name" value="DUF7657"/>
</dbReference>
<feature type="transmembrane region" description="Helical" evidence="1">
    <location>
        <begin position="246"/>
        <end position="265"/>
    </location>
</feature>
<sequence>MRQRIRWVGSKYRDLNPFDRFFGTISALALMAYLLVRGTPSSYSLVYRVLGINSSNIFGFAQPIRSDEYGVGTPKLISAKLAHWNPVNINSVYQERFGPAFPVPRHSASMIFDVFQWPYLVFPFDWAYTLSWVLLFSCGIFGWRVLLGKLNISPQLAWLGVFLLIFNAFQQAWLTVLANNFFTFPLIALALINASKHRLRLPAIYLIGAAVFSISLYVPGLVPICFVAAALGLTQIVAKKLSWKQLFANVFALLLGMISIIGLRFSEFQALNQTVYPGARMGTGGGVSIAHWASQFLPTLMYTGWESIAGMNTCEAAAVGTLLPLAFIFYSILQLDKLKAFNIVGLLKRLKTQYISELILLATFGIFTLWQLKGFPEWLATLSFLGHAGASRTFMASGPVLIILCLRILSRGQIDGRKILVAIFLAAITNGFIGSIFASHRPTVDYVAKFNVRGFQRFISILFNHDDWIALVVLLGVLVPLVVLKYLNILGNKKIVSVFLFAGLLVPNMVIWGSFNPIYSSSKIIAITKTPAALHVAQYFRGSDEVIILPGSLGPIGWLGNIGIKTPQAIQEIPPINYWKNLIGDRYSKYETILNRYAYIEVSDIPEPVVKQGDYIQVPRSWFDGQPNYIIPTFAILGTKPSHNSTDQNMHKIMCNKPDSKTTVDSLSRTSTSDNFEDVTISGWLNDQKIRNYAVSVQQDGNTEISITSLTRNTRFDVLNAINFASGVSGYSLAIKHVKSDSCYTVNFRATS</sequence>
<feature type="transmembrane region" description="Helical" evidence="1">
    <location>
        <begin position="495"/>
        <end position="515"/>
    </location>
</feature>
<feature type="transmembrane region" description="Helical" evidence="1">
    <location>
        <begin position="204"/>
        <end position="234"/>
    </location>
</feature>
<dbReference type="EMBL" id="CAFBMZ010000052">
    <property type="protein sequence ID" value="CAB4928618.1"/>
    <property type="molecule type" value="Genomic_DNA"/>
</dbReference>
<evidence type="ECO:0000256" key="1">
    <source>
        <dbReference type="SAM" id="Phobius"/>
    </source>
</evidence>
<keyword evidence="1" id="KW-1133">Transmembrane helix</keyword>
<gene>
    <name evidence="3" type="ORF">UFOPK3684_00827</name>
</gene>
<keyword evidence="1" id="KW-0472">Membrane</keyword>
<feature type="transmembrane region" description="Helical" evidence="1">
    <location>
        <begin position="126"/>
        <end position="147"/>
    </location>
</feature>
<feature type="transmembrane region" description="Helical" evidence="1">
    <location>
        <begin position="468"/>
        <end position="488"/>
    </location>
</feature>
<proteinExistence type="predicted"/>
<organism evidence="3">
    <name type="scientific">freshwater metagenome</name>
    <dbReference type="NCBI Taxonomy" id="449393"/>
    <lineage>
        <taxon>unclassified sequences</taxon>
        <taxon>metagenomes</taxon>
        <taxon>ecological metagenomes</taxon>
    </lineage>
</organism>
<accession>A0A6J7IBX0</accession>
<dbReference type="AlphaFoldDB" id="A0A6J7IBX0"/>
<feature type="domain" description="DUF7657" evidence="2">
    <location>
        <begin position="21"/>
        <end position="410"/>
    </location>
</feature>
<feature type="transmembrane region" description="Helical" evidence="1">
    <location>
        <begin position="316"/>
        <end position="333"/>
    </location>
</feature>
<name>A0A6J7IBX0_9ZZZZ</name>
<feature type="transmembrane region" description="Helical" evidence="1">
    <location>
        <begin position="419"/>
        <end position="438"/>
    </location>
</feature>
<keyword evidence="1" id="KW-0812">Transmembrane</keyword>